<evidence type="ECO:0000256" key="1">
    <source>
        <dbReference type="SAM" id="SignalP"/>
    </source>
</evidence>
<evidence type="ECO:0000313" key="2">
    <source>
        <dbReference type="EMBL" id="KRL12527.1"/>
    </source>
</evidence>
<sequence length="345" mass="37922">MKKSFVFLCSVALLTVGVTTASAVPVHAAGNDTEITDTTDSLAVLNKTGYIYFRHGEGVLSAYKDPELKIFGSEVIHFAQRYMTNQAVAAYDQIATNTKTNQVVAYHIPDGWVGLDSWTAEDLNQYAAENDFGVLTMGKQAQQLYTDSKLLTPANRTLAPGTAWRYGAKETITYKYSGKAADYAYQVGTNLWLPASVVVSKQSYRYGYSYWTHDILQVSNPAGAKVYAQGDWYNPTSKTLPYNSRWQFGQVVMSIDGDVLGFQVGGNQFVKAADVTVSDRPGIFTITRANGAATMRRDTVPTGKKLAKGSRWRTTGRLYLPGGFYYRVATNVYVSPGDGKWVAAK</sequence>
<evidence type="ECO:0000313" key="3">
    <source>
        <dbReference type="Proteomes" id="UP000051330"/>
    </source>
</evidence>
<dbReference type="RefSeq" id="WP_057820535.1">
    <property type="nucleotide sequence ID" value="NZ_AZEC01000007.1"/>
</dbReference>
<protein>
    <recommendedName>
        <fullName evidence="4">Surface layer protein A domain-containing protein</fullName>
    </recommendedName>
</protein>
<comment type="caution">
    <text evidence="2">The sequence shown here is derived from an EMBL/GenBank/DDBJ whole genome shotgun (WGS) entry which is preliminary data.</text>
</comment>
<dbReference type="PATRIC" id="fig|1423792.3.peg.2917"/>
<organism evidence="2 3">
    <name type="scientific">Schleiferilactobacillus perolens DSM 12744</name>
    <dbReference type="NCBI Taxonomy" id="1423792"/>
    <lineage>
        <taxon>Bacteria</taxon>
        <taxon>Bacillati</taxon>
        <taxon>Bacillota</taxon>
        <taxon>Bacilli</taxon>
        <taxon>Lactobacillales</taxon>
        <taxon>Lactobacillaceae</taxon>
        <taxon>Schleiferilactobacillus</taxon>
    </lineage>
</organism>
<evidence type="ECO:0008006" key="4">
    <source>
        <dbReference type="Google" id="ProtNLM"/>
    </source>
</evidence>
<dbReference type="EMBL" id="AZEC01000007">
    <property type="protein sequence ID" value="KRL12527.1"/>
    <property type="molecule type" value="Genomic_DNA"/>
</dbReference>
<name>A0A0R1MWM3_9LACO</name>
<keyword evidence="1" id="KW-0732">Signal</keyword>
<dbReference type="AlphaFoldDB" id="A0A0R1MWM3"/>
<dbReference type="STRING" id="1423792.FD09_GL002845"/>
<gene>
    <name evidence="2" type="ORF">FD09_GL002845</name>
</gene>
<feature type="signal peptide" evidence="1">
    <location>
        <begin position="1"/>
        <end position="23"/>
    </location>
</feature>
<accession>A0A0R1MWM3</accession>
<dbReference type="OrthoDB" id="2267397at2"/>
<keyword evidence="3" id="KW-1185">Reference proteome</keyword>
<proteinExistence type="predicted"/>
<reference evidence="2 3" key="1">
    <citation type="journal article" date="2015" name="Genome Announc.">
        <title>Expanding the biotechnology potential of lactobacilli through comparative genomics of 213 strains and associated genera.</title>
        <authorList>
            <person name="Sun Z."/>
            <person name="Harris H.M."/>
            <person name="McCann A."/>
            <person name="Guo C."/>
            <person name="Argimon S."/>
            <person name="Zhang W."/>
            <person name="Yang X."/>
            <person name="Jeffery I.B."/>
            <person name="Cooney J.C."/>
            <person name="Kagawa T.F."/>
            <person name="Liu W."/>
            <person name="Song Y."/>
            <person name="Salvetti E."/>
            <person name="Wrobel A."/>
            <person name="Rasinkangas P."/>
            <person name="Parkhill J."/>
            <person name="Rea M.C."/>
            <person name="O'Sullivan O."/>
            <person name="Ritari J."/>
            <person name="Douillard F.P."/>
            <person name="Paul Ross R."/>
            <person name="Yang R."/>
            <person name="Briner A.E."/>
            <person name="Felis G.E."/>
            <person name="de Vos W.M."/>
            <person name="Barrangou R."/>
            <person name="Klaenhammer T.R."/>
            <person name="Caufield P.W."/>
            <person name="Cui Y."/>
            <person name="Zhang H."/>
            <person name="O'Toole P.W."/>
        </authorList>
    </citation>
    <scope>NUCLEOTIDE SEQUENCE [LARGE SCALE GENOMIC DNA]</scope>
    <source>
        <strain evidence="2 3">DSM 12744</strain>
    </source>
</reference>
<feature type="chain" id="PRO_5039163576" description="Surface layer protein A domain-containing protein" evidence="1">
    <location>
        <begin position="24"/>
        <end position="345"/>
    </location>
</feature>
<dbReference type="Proteomes" id="UP000051330">
    <property type="component" value="Unassembled WGS sequence"/>
</dbReference>